<dbReference type="InterPro" id="IPR042099">
    <property type="entry name" value="ANL_N_sf"/>
</dbReference>
<dbReference type="EC" id="6.2.1.12" evidence="2"/>
<keyword evidence="3" id="KW-0436">Ligase</keyword>
<dbReference type="GO" id="GO:0009698">
    <property type="term" value="P:phenylpropanoid metabolic process"/>
    <property type="evidence" value="ECO:0007669"/>
    <property type="project" value="UniProtKB-ARBA"/>
</dbReference>
<dbReference type="InterPro" id="IPR020845">
    <property type="entry name" value="AMP-binding_CS"/>
</dbReference>
<dbReference type="PANTHER" id="PTHR24096">
    <property type="entry name" value="LONG-CHAIN-FATTY-ACID--COA LIGASE"/>
    <property type="match status" value="1"/>
</dbReference>
<dbReference type="SUPFAM" id="SSF56801">
    <property type="entry name" value="Acetyl-CoA synthetase-like"/>
    <property type="match status" value="1"/>
</dbReference>
<accession>A0A8B8J8K9</accession>
<reference evidence="10" key="2">
    <citation type="submission" date="2025-08" db="UniProtKB">
        <authorList>
            <consortium name="RefSeq"/>
        </authorList>
    </citation>
    <scope>IDENTIFICATION</scope>
    <source>
        <tissue evidence="10">Young leaves</tissue>
    </source>
</reference>
<dbReference type="Gene3D" id="3.30.300.30">
    <property type="match status" value="1"/>
</dbReference>
<name>A0A8B8J8K9_PHODC</name>
<protein>
    <recommendedName>
        <fullName evidence="2">4-coumarate--CoA ligase</fullName>
        <ecNumber evidence="2">6.2.1.12</ecNumber>
    </recommendedName>
</protein>
<evidence type="ECO:0000256" key="6">
    <source>
        <dbReference type="SAM" id="Phobius"/>
    </source>
</evidence>
<feature type="domain" description="AMP-dependent synthetase/ligase" evidence="7">
    <location>
        <begin position="54"/>
        <end position="397"/>
    </location>
</feature>
<dbReference type="InterPro" id="IPR045851">
    <property type="entry name" value="AMP-bd_C_sf"/>
</dbReference>
<dbReference type="OrthoDB" id="10253869at2759"/>
<sequence>MGGSSFNIRQEESAFFCPSTGIYSSPWRSTPPPIPPLSLPEFLLSYSASSSSSSSKPAFIDAATGATLTYADLRALVAAAARSLAALGVRRGDVVLLVSPNSLHIPALVLAVLSLGAVLSTANFLYTRREIQSQVQDCNPVLILTTADLAPQLDGLLPRPLTLIERFLESLSVDRTVPIEFAGVGPADPAVLMYSSGTTGKSKGVVSSHGNLVAMASVLRHVWGREEVYACVLPLFHMYGFSVFVCGAVAAGATVVVFRRFAVEELLKAVEKHRVTRLPAVPPMVVQLAKSSGVAKGYGLGSLKEVVCSGAPLARKHMERFADGYPAIKLAQCYGLTETSGPITVCDGLEDRLQISIGRLIPTMEAKIVDVRTGKALPPNEHGELYLRGPPVMQGYLNNQEATSLAIDGEGWLHTGDMCYIDRQGLIYVVERIKEFIKYKAYQVAPAELEEVLSTHPDILDVAVTSYPDEEAGEIPTACIVRKAGSKIKEDDVLSFMENKVAPYKKIRKVLFLESIPRSPSGKILRRHLKDTVMQHQKIEISSKL</sequence>
<evidence type="ECO:0000259" key="7">
    <source>
        <dbReference type="Pfam" id="PF00501"/>
    </source>
</evidence>
<dbReference type="GeneID" id="103714910"/>
<keyword evidence="9" id="KW-1185">Reference proteome</keyword>
<dbReference type="KEGG" id="pda:103714910"/>
<keyword evidence="6" id="KW-0812">Transmembrane</keyword>
<evidence type="ECO:0000259" key="8">
    <source>
        <dbReference type="Pfam" id="PF13193"/>
    </source>
</evidence>
<evidence type="ECO:0000256" key="3">
    <source>
        <dbReference type="ARBA" id="ARBA00022598"/>
    </source>
</evidence>
<dbReference type="Pfam" id="PF13193">
    <property type="entry name" value="AMP-binding_C"/>
    <property type="match status" value="1"/>
</dbReference>
<evidence type="ECO:0000256" key="1">
    <source>
        <dbReference type="ARBA" id="ARBA00006432"/>
    </source>
</evidence>
<dbReference type="Gene3D" id="3.40.50.12780">
    <property type="entry name" value="N-terminal domain of ligase-like"/>
    <property type="match status" value="1"/>
</dbReference>
<dbReference type="RefSeq" id="XP_026663425.2">
    <property type="nucleotide sequence ID" value="XM_026807624.2"/>
</dbReference>
<keyword evidence="6" id="KW-1133">Transmembrane helix</keyword>
<keyword evidence="4" id="KW-0547">Nucleotide-binding</keyword>
<evidence type="ECO:0000256" key="4">
    <source>
        <dbReference type="ARBA" id="ARBA00022840"/>
    </source>
</evidence>
<keyword evidence="4" id="KW-0067">ATP-binding</keyword>
<dbReference type="AlphaFoldDB" id="A0A8B8J8K9"/>
<proteinExistence type="inferred from homology"/>
<evidence type="ECO:0000313" key="9">
    <source>
        <dbReference type="Proteomes" id="UP000228380"/>
    </source>
</evidence>
<feature type="domain" description="AMP-binding enzyme C-terminal" evidence="8">
    <location>
        <begin position="448"/>
        <end position="523"/>
    </location>
</feature>
<comment type="similarity">
    <text evidence="1">Belongs to the ATP-dependent AMP-binding enzyme family.</text>
</comment>
<dbReference type="GO" id="GO:0106290">
    <property type="term" value="F:trans-cinnamate-CoA ligase activity"/>
    <property type="evidence" value="ECO:0007669"/>
    <property type="project" value="UniProtKB-ARBA"/>
</dbReference>
<dbReference type="InterPro" id="IPR000873">
    <property type="entry name" value="AMP-dep_synth/lig_dom"/>
</dbReference>
<dbReference type="FunFam" id="3.30.300.30:FF:000007">
    <property type="entry name" value="4-coumarate--CoA ligase 2"/>
    <property type="match status" value="1"/>
</dbReference>
<dbReference type="GO" id="GO:0005524">
    <property type="term" value="F:ATP binding"/>
    <property type="evidence" value="ECO:0007669"/>
    <property type="project" value="UniProtKB-KW"/>
</dbReference>
<comment type="catalytic activity">
    <reaction evidence="5">
        <text>(E)-4-coumarate + ATP + CoA = (E)-4-coumaroyl-CoA + AMP + diphosphate</text>
        <dbReference type="Rhea" id="RHEA:19641"/>
        <dbReference type="ChEBI" id="CHEBI:12876"/>
        <dbReference type="ChEBI" id="CHEBI:30616"/>
        <dbReference type="ChEBI" id="CHEBI:33019"/>
        <dbReference type="ChEBI" id="CHEBI:57287"/>
        <dbReference type="ChEBI" id="CHEBI:85008"/>
        <dbReference type="ChEBI" id="CHEBI:456215"/>
        <dbReference type="EC" id="6.2.1.12"/>
    </reaction>
    <physiologicalReaction direction="left-to-right" evidence="5">
        <dbReference type="Rhea" id="RHEA:19642"/>
    </physiologicalReaction>
</comment>
<dbReference type="GO" id="GO:0016207">
    <property type="term" value="F:4-coumarate-CoA ligase activity"/>
    <property type="evidence" value="ECO:0007669"/>
    <property type="project" value="UniProtKB-EC"/>
</dbReference>
<dbReference type="Pfam" id="PF00501">
    <property type="entry name" value="AMP-binding"/>
    <property type="match status" value="1"/>
</dbReference>
<dbReference type="PROSITE" id="PS00455">
    <property type="entry name" value="AMP_BINDING"/>
    <property type="match status" value="1"/>
</dbReference>
<reference evidence="9" key="1">
    <citation type="journal article" date="2019" name="Nat. Commun.">
        <title>Genome-wide association mapping of date palm fruit traits.</title>
        <authorList>
            <person name="Hazzouri K.M."/>
            <person name="Gros-Balthazard M."/>
            <person name="Flowers J.M."/>
            <person name="Copetti D."/>
            <person name="Lemansour A."/>
            <person name="Lebrun M."/>
            <person name="Masmoudi K."/>
            <person name="Ferrand S."/>
            <person name="Dhar M.I."/>
            <person name="Fresquez Z.A."/>
            <person name="Rosas U."/>
            <person name="Zhang J."/>
            <person name="Talag J."/>
            <person name="Lee S."/>
            <person name="Kudrna D."/>
            <person name="Powell R.F."/>
            <person name="Leitch I.J."/>
            <person name="Krueger R.R."/>
            <person name="Wing R.A."/>
            <person name="Amiri K.M.A."/>
            <person name="Purugganan M.D."/>
        </authorList>
    </citation>
    <scope>NUCLEOTIDE SEQUENCE [LARGE SCALE GENOMIC DNA]</scope>
    <source>
        <strain evidence="9">cv. Khalas</strain>
    </source>
</reference>
<dbReference type="PANTHER" id="PTHR24096:SF338">
    <property type="entry name" value="4-COUMARATE--COA LIGASE-LIKE 8-RELATED"/>
    <property type="match status" value="1"/>
</dbReference>
<feature type="transmembrane region" description="Helical" evidence="6">
    <location>
        <begin position="103"/>
        <end position="126"/>
    </location>
</feature>
<dbReference type="GO" id="GO:0005777">
    <property type="term" value="C:peroxisome"/>
    <property type="evidence" value="ECO:0007669"/>
    <property type="project" value="TreeGrafter"/>
</dbReference>
<dbReference type="InterPro" id="IPR025110">
    <property type="entry name" value="AMP-bd_C"/>
</dbReference>
<organism evidence="9 10">
    <name type="scientific">Phoenix dactylifera</name>
    <name type="common">Date palm</name>
    <dbReference type="NCBI Taxonomy" id="42345"/>
    <lineage>
        <taxon>Eukaryota</taxon>
        <taxon>Viridiplantae</taxon>
        <taxon>Streptophyta</taxon>
        <taxon>Embryophyta</taxon>
        <taxon>Tracheophyta</taxon>
        <taxon>Spermatophyta</taxon>
        <taxon>Magnoliopsida</taxon>
        <taxon>Liliopsida</taxon>
        <taxon>Arecaceae</taxon>
        <taxon>Coryphoideae</taxon>
        <taxon>Phoeniceae</taxon>
        <taxon>Phoenix</taxon>
    </lineage>
</organism>
<dbReference type="Proteomes" id="UP000228380">
    <property type="component" value="Chromosome 17"/>
</dbReference>
<evidence type="ECO:0000256" key="5">
    <source>
        <dbReference type="ARBA" id="ARBA00034252"/>
    </source>
</evidence>
<evidence type="ECO:0000313" key="10">
    <source>
        <dbReference type="RefSeq" id="XP_026663425.2"/>
    </source>
</evidence>
<keyword evidence="6" id="KW-0472">Membrane</keyword>
<gene>
    <name evidence="10" type="primary">LOC103714910</name>
</gene>
<evidence type="ECO:0000256" key="2">
    <source>
        <dbReference type="ARBA" id="ARBA00012959"/>
    </source>
</evidence>
<feature type="transmembrane region" description="Helical" evidence="6">
    <location>
        <begin position="235"/>
        <end position="258"/>
    </location>
</feature>